<dbReference type="InterPro" id="IPR006684">
    <property type="entry name" value="YbgC/YbaW"/>
</dbReference>
<feature type="domain" description="Thioesterase" evidence="3">
    <location>
        <begin position="20"/>
        <end position="105"/>
    </location>
</feature>
<dbReference type="AlphaFoldDB" id="A0A317QDC9"/>
<dbReference type="CDD" id="cd00586">
    <property type="entry name" value="4HBT"/>
    <property type="match status" value="1"/>
</dbReference>
<keyword evidence="5" id="KW-1185">Reference proteome</keyword>
<evidence type="ECO:0000313" key="5">
    <source>
        <dbReference type="Proteomes" id="UP000246964"/>
    </source>
</evidence>
<dbReference type="InterPro" id="IPR006683">
    <property type="entry name" value="Thioestr_dom"/>
</dbReference>
<comment type="caution">
    <text evidence="4">The sequence shown here is derived from an EMBL/GenBank/DDBJ whole genome shotgun (WGS) entry which is preliminary data.</text>
</comment>
<accession>A0A317QDC9</accession>
<sequence>MSKSTFQWPIRVYYEDTDAGGIVYYANYLKFLERARTEWLRSLGIEQDTWLAHRVGFVVRQVQMDLLRPAKFNDELIVTVKVERLGRASIVCHQQVMLQDGTVLCEAVIKAACVHLGEAGTDVRAVPMPAEIIEVLKRAS</sequence>
<dbReference type="InterPro" id="IPR029069">
    <property type="entry name" value="HotDog_dom_sf"/>
</dbReference>
<evidence type="ECO:0000256" key="2">
    <source>
        <dbReference type="ARBA" id="ARBA00022801"/>
    </source>
</evidence>
<gene>
    <name evidence="4" type="ORF">DET45_101283</name>
</gene>
<evidence type="ECO:0000259" key="3">
    <source>
        <dbReference type="Pfam" id="PF03061"/>
    </source>
</evidence>
<dbReference type="NCBIfam" id="TIGR02799">
    <property type="entry name" value="thio_ybgC"/>
    <property type="match status" value="1"/>
</dbReference>
<dbReference type="STRING" id="519453.SAMN04488070_1051"/>
<dbReference type="PIRSF" id="PIRSF003230">
    <property type="entry name" value="YbgC"/>
    <property type="match status" value="1"/>
</dbReference>
<organism evidence="4 5">
    <name type="scientific">Pseudidiomarina maritima</name>
    <dbReference type="NCBI Taxonomy" id="519453"/>
    <lineage>
        <taxon>Bacteria</taxon>
        <taxon>Pseudomonadati</taxon>
        <taxon>Pseudomonadota</taxon>
        <taxon>Gammaproteobacteria</taxon>
        <taxon>Alteromonadales</taxon>
        <taxon>Idiomarinaceae</taxon>
        <taxon>Pseudidiomarina</taxon>
    </lineage>
</organism>
<dbReference type="NCBIfam" id="TIGR00051">
    <property type="entry name" value="YbgC/FadM family acyl-CoA thioesterase"/>
    <property type="match status" value="1"/>
</dbReference>
<protein>
    <submittedName>
        <fullName evidence="4">Acyl-CoA thioester hydrolase</fullName>
    </submittedName>
</protein>
<dbReference type="FunFam" id="3.10.129.10:FF:000004">
    <property type="entry name" value="Tol-pal system-associated acyl-CoA thioesterase"/>
    <property type="match status" value="1"/>
</dbReference>
<dbReference type="InterPro" id="IPR050563">
    <property type="entry name" value="4-hydroxybenzoyl-CoA_TE"/>
</dbReference>
<name>A0A317QDC9_9GAMM</name>
<evidence type="ECO:0000313" key="4">
    <source>
        <dbReference type="EMBL" id="PWW16175.1"/>
    </source>
</evidence>
<dbReference type="GO" id="GO:0047617">
    <property type="term" value="F:fatty acyl-CoA hydrolase activity"/>
    <property type="evidence" value="ECO:0007669"/>
    <property type="project" value="TreeGrafter"/>
</dbReference>
<dbReference type="PANTHER" id="PTHR31793:SF37">
    <property type="entry name" value="ACYL-COA THIOESTER HYDROLASE YBGC"/>
    <property type="match status" value="1"/>
</dbReference>
<dbReference type="EMBL" id="QGTT01000001">
    <property type="protein sequence ID" value="PWW16175.1"/>
    <property type="molecule type" value="Genomic_DNA"/>
</dbReference>
<dbReference type="PANTHER" id="PTHR31793">
    <property type="entry name" value="4-HYDROXYBENZOYL-COA THIOESTERASE FAMILY MEMBER"/>
    <property type="match status" value="1"/>
</dbReference>
<dbReference type="Proteomes" id="UP000246964">
    <property type="component" value="Unassembled WGS sequence"/>
</dbReference>
<proteinExistence type="inferred from homology"/>
<dbReference type="SUPFAM" id="SSF54637">
    <property type="entry name" value="Thioesterase/thiol ester dehydrase-isomerase"/>
    <property type="match status" value="1"/>
</dbReference>
<dbReference type="OrthoDB" id="9808429at2"/>
<dbReference type="Gene3D" id="3.10.129.10">
    <property type="entry name" value="Hotdog Thioesterase"/>
    <property type="match status" value="1"/>
</dbReference>
<reference evidence="4 5" key="1">
    <citation type="submission" date="2018-05" db="EMBL/GenBank/DDBJ databases">
        <title>Freshwater and sediment microbial communities from various areas in North America, analyzing microbe dynamics in response to fracking.</title>
        <authorList>
            <person name="Lamendella R."/>
        </authorList>
    </citation>
    <scope>NUCLEOTIDE SEQUENCE [LARGE SCALE GENOMIC DNA]</scope>
    <source>
        <strain evidence="4 5">125B1</strain>
    </source>
</reference>
<keyword evidence="2 4" id="KW-0378">Hydrolase</keyword>
<comment type="similarity">
    <text evidence="1">Belongs to the 4-hydroxybenzoyl-CoA thioesterase family.</text>
</comment>
<dbReference type="Pfam" id="PF03061">
    <property type="entry name" value="4HBT"/>
    <property type="match status" value="1"/>
</dbReference>
<evidence type="ECO:0000256" key="1">
    <source>
        <dbReference type="ARBA" id="ARBA00005953"/>
    </source>
</evidence>
<dbReference type="RefSeq" id="WP_110074914.1">
    <property type="nucleotide sequence ID" value="NZ_QGTT01000001.1"/>
</dbReference>
<dbReference type="InterPro" id="IPR014166">
    <property type="entry name" value="Tol-Pal_acyl-CoA_thioesterase"/>
</dbReference>